<organism evidence="10 11">
    <name type="scientific">Bombus vosnesenskii</name>
    <dbReference type="NCBI Taxonomy" id="207650"/>
    <lineage>
        <taxon>Eukaryota</taxon>
        <taxon>Metazoa</taxon>
        <taxon>Ecdysozoa</taxon>
        <taxon>Arthropoda</taxon>
        <taxon>Hexapoda</taxon>
        <taxon>Insecta</taxon>
        <taxon>Pterygota</taxon>
        <taxon>Neoptera</taxon>
        <taxon>Endopterygota</taxon>
        <taxon>Hymenoptera</taxon>
        <taxon>Apocrita</taxon>
        <taxon>Aculeata</taxon>
        <taxon>Apoidea</taxon>
        <taxon>Anthophila</taxon>
        <taxon>Apidae</taxon>
        <taxon>Bombus</taxon>
        <taxon>Pyrobombus</taxon>
    </lineage>
</organism>
<feature type="binding site" evidence="8">
    <location>
        <position position="130"/>
    </location>
    <ligand>
        <name>FMN</name>
        <dbReference type="ChEBI" id="CHEBI:58210"/>
    </ligand>
</feature>
<dbReference type="GO" id="GO:0001561">
    <property type="term" value="P:fatty acid alpha-oxidation"/>
    <property type="evidence" value="ECO:0007669"/>
    <property type="project" value="TreeGrafter"/>
</dbReference>
<dbReference type="RefSeq" id="XP_033356830.1">
    <property type="nucleotide sequence ID" value="XM_033500939.1"/>
</dbReference>
<dbReference type="FunFam" id="3.20.20.70:FF:000056">
    <property type="entry name" value="hydroxyacid oxidase 2"/>
    <property type="match status" value="1"/>
</dbReference>
<feature type="binding site" evidence="8">
    <location>
        <position position="132"/>
    </location>
    <ligand>
        <name>glyoxylate</name>
        <dbReference type="ChEBI" id="CHEBI:36655"/>
    </ligand>
</feature>
<feature type="active site" description="Proton acceptor" evidence="7">
    <location>
        <position position="258"/>
    </location>
</feature>
<evidence type="ECO:0000256" key="4">
    <source>
        <dbReference type="ARBA" id="ARBA00024042"/>
    </source>
</evidence>
<dbReference type="InterPro" id="IPR037396">
    <property type="entry name" value="FMN_HAD"/>
</dbReference>
<dbReference type="GO" id="GO:0010181">
    <property type="term" value="F:FMN binding"/>
    <property type="evidence" value="ECO:0007669"/>
    <property type="project" value="InterPro"/>
</dbReference>
<dbReference type="KEGG" id="bvk:117237194"/>
<dbReference type="GO" id="GO:0003973">
    <property type="term" value="F:(S)-2-hydroxy-acid oxidase activity"/>
    <property type="evidence" value="ECO:0007669"/>
    <property type="project" value="UniProtKB-EC"/>
</dbReference>
<dbReference type="GO" id="GO:0005782">
    <property type="term" value="C:peroxisomal matrix"/>
    <property type="evidence" value="ECO:0007669"/>
    <property type="project" value="TreeGrafter"/>
</dbReference>
<feature type="binding site" evidence="8">
    <location>
        <begin position="289"/>
        <end position="293"/>
    </location>
    <ligand>
        <name>FMN</name>
        <dbReference type="ChEBI" id="CHEBI:58210"/>
    </ligand>
</feature>
<comment type="catalytic activity">
    <reaction evidence="6">
        <text>2-hydroxyoctanoate + O2 = 2-oxooctanoate + H2O2</text>
        <dbReference type="Rhea" id="RHEA:67940"/>
        <dbReference type="ChEBI" id="CHEBI:15379"/>
        <dbReference type="ChEBI" id="CHEBI:16240"/>
        <dbReference type="ChEBI" id="CHEBI:133514"/>
        <dbReference type="ChEBI" id="CHEBI:176689"/>
    </reaction>
    <physiologicalReaction direction="left-to-right" evidence="6">
        <dbReference type="Rhea" id="RHEA:67941"/>
    </physiologicalReaction>
</comment>
<evidence type="ECO:0000256" key="6">
    <source>
        <dbReference type="ARBA" id="ARBA00029327"/>
    </source>
</evidence>
<feature type="binding site" evidence="8">
    <location>
        <position position="261"/>
    </location>
    <ligand>
        <name>glyoxylate</name>
        <dbReference type="ChEBI" id="CHEBI:36655"/>
    </ligand>
</feature>
<dbReference type="EC" id="1.1.3.15" evidence="2"/>
<feature type="binding site" evidence="8">
    <location>
        <position position="26"/>
    </location>
    <ligand>
        <name>glyoxylate</name>
        <dbReference type="ChEBI" id="CHEBI:36655"/>
    </ligand>
</feature>
<evidence type="ECO:0000256" key="2">
    <source>
        <dbReference type="ARBA" id="ARBA00013087"/>
    </source>
</evidence>
<dbReference type="CDD" id="cd02809">
    <property type="entry name" value="alpha_hydroxyacid_oxid_FMN"/>
    <property type="match status" value="1"/>
</dbReference>
<proteinExistence type="inferred from homology"/>
<dbReference type="AlphaFoldDB" id="A0A6J3KUS5"/>
<evidence type="ECO:0000256" key="8">
    <source>
        <dbReference type="PIRSR" id="PIRSR000138-2"/>
    </source>
</evidence>
<feature type="binding site" evidence="8">
    <location>
        <position position="158"/>
    </location>
    <ligand>
        <name>FMN</name>
        <dbReference type="ChEBI" id="CHEBI:58210"/>
    </ligand>
</feature>
<keyword evidence="8" id="KW-0285">Flavoprotein</keyword>
<evidence type="ECO:0000313" key="11">
    <source>
        <dbReference type="RefSeq" id="XP_033356830.1"/>
    </source>
</evidence>
<evidence type="ECO:0000313" key="10">
    <source>
        <dbReference type="Proteomes" id="UP000504631"/>
    </source>
</evidence>
<dbReference type="Gene3D" id="3.20.20.70">
    <property type="entry name" value="Aldolase class I"/>
    <property type="match status" value="1"/>
</dbReference>
<dbReference type="PANTHER" id="PTHR10578">
    <property type="entry name" value="S -2-HYDROXY-ACID OXIDASE-RELATED"/>
    <property type="match status" value="1"/>
</dbReference>
<sequence length="367" mass="40543">MAQKMICIEDFEKYASTHLTPSVRDYYNSGAGEQFSLQLNKDAFKRYRIRPRFLRNVAKRDLSTRILGEQISMPLGVAPAAMQRMAHPEGECANARAAQEAGTIYILSTISTSSIEEVAEAAPKAIKWFQLYIYNDRNVTLNLVSRAERAGFKALVLTVDAPLFGDRRADIRNKFSLPTHLRLGNFEGELSSKINNAKSGSGLSEYVMNLFDASLTWEDIKWLKSITKLPIVLKGVLTPQDALLAIESGVSGIIVSNHGARQVDTLPATIEALSEIAEAVNGRIEIYMDGGVRQGIDVFKALALGAKMVFVARPMLWGLSYGGEEGARAVLEVFRKEIDVTFALTGCASVQDVKKDMVQHESYYSHL</sequence>
<dbReference type="PROSITE" id="PS00557">
    <property type="entry name" value="FMN_HYDROXY_ACID_DH_1"/>
    <property type="match status" value="1"/>
</dbReference>
<dbReference type="InterPro" id="IPR013785">
    <property type="entry name" value="Aldolase_TIM"/>
</dbReference>
<dbReference type="InterPro" id="IPR000262">
    <property type="entry name" value="FMN-dep_DH"/>
</dbReference>
<dbReference type="Pfam" id="PF01070">
    <property type="entry name" value="FMN_dh"/>
    <property type="match status" value="1"/>
</dbReference>
<accession>A0A6J3KUS5</accession>
<dbReference type="InterPro" id="IPR012133">
    <property type="entry name" value="Alpha-hydoxy_acid_DH_FMN"/>
</dbReference>
<dbReference type="SUPFAM" id="SSF51395">
    <property type="entry name" value="FMN-linked oxidoreductases"/>
    <property type="match status" value="1"/>
</dbReference>
<keyword evidence="8" id="KW-0288">FMN</keyword>
<feature type="binding site" evidence="8">
    <location>
        <position position="234"/>
    </location>
    <ligand>
        <name>FMN</name>
        <dbReference type="ChEBI" id="CHEBI:58210"/>
    </ligand>
</feature>
<dbReference type="InterPro" id="IPR008259">
    <property type="entry name" value="FMN_hydac_DH_AS"/>
</dbReference>
<evidence type="ECO:0000256" key="7">
    <source>
        <dbReference type="PIRSR" id="PIRSR000138-1"/>
    </source>
</evidence>
<evidence type="ECO:0000259" key="9">
    <source>
        <dbReference type="PROSITE" id="PS51349"/>
    </source>
</evidence>
<dbReference type="PROSITE" id="PS51349">
    <property type="entry name" value="FMN_HYDROXY_ACID_DH_2"/>
    <property type="match status" value="1"/>
</dbReference>
<protein>
    <recommendedName>
        <fullName evidence="2">(S)-2-hydroxy-acid oxidase</fullName>
        <ecNumber evidence="2">1.1.3.15</ecNumber>
    </recommendedName>
</protein>
<feature type="binding site" evidence="8">
    <location>
        <position position="167"/>
    </location>
    <ligand>
        <name>glyoxylate</name>
        <dbReference type="ChEBI" id="CHEBI:36655"/>
    </ligand>
</feature>
<feature type="binding site" evidence="8">
    <location>
        <position position="108"/>
    </location>
    <ligand>
        <name>FMN</name>
        <dbReference type="ChEBI" id="CHEBI:58210"/>
    </ligand>
</feature>
<keyword evidence="3" id="KW-0560">Oxidoreductase</keyword>
<feature type="binding site" evidence="8">
    <location>
        <position position="258"/>
    </location>
    <ligand>
        <name>FMN</name>
        <dbReference type="ChEBI" id="CHEBI:58210"/>
    </ligand>
</feature>
<name>A0A6J3KUS5_9HYME</name>
<evidence type="ECO:0000256" key="3">
    <source>
        <dbReference type="ARBA" id="ARBA00023002"/>
    </source>
</evidence>
<dbReference type="CTD" id="3771779"/>
<comment type="cofactor">
    <cofactor evidence="1">
        <name>FMN</name>
        <dbReference type="ChEBI" id="CHEBI:58210"/>
    </cofactor>
</comment>
<gene>
    <name evidence="11" type="primary">LOC117237194</name>
</gene>
<keyword evidence="10" id="KW-1185">Reference proteome</keyword>
<comment type="similarity">
    <text evidence="4">Belongs to the FMN-dependent alpha-hydroxy acid dehydrogenase family.</text>
</comment>
<evidence type="ECO:0000256" key="5">
    <source>
        <dbReference type="ARBA" id="ARBA00029325"/>
    </source>
</evidence>
<dbReference type="PIRSF" id="PIRSF000138">
    <property type="entry name" value="Al-hdrx_acd_dh"/>
    <property type="match status" value="1"/>
</dbReference>
<comment type="catalytic activity">
    <reaction evidence="5">
        <text>a (2S)-2-hydroxycarboxylate + O2 = a 2-oxocarboxylate + H2O2</text>
        <dbReference type="Rhea" id="RHEA:16789"/>
        <dbReference type="ChEBI" id="CHEBI:15379"/>
        <dbReference type="ChEBI" id="CHEBI:16240"/>
        <dbReference type="ChEBI" id="CHEBI:35179"/>
        <dbReference type="ChEBI" id="CHEBI:58123"/>
        <dbReference type="EC" id="1.1.3.15"/>
    </reaction>
    <physiologicalReaction direction="left-to-right" evidence="5">
        <dbReference type="Rhea" id="RHEA:16790"/>
    </physiologicalReaction>
</comment>
<feature type="domain" description="FMN hydroxy acid dehydrogenase" evidence="9">
    <location>
        <begin position="1"/>
        <end position="363"/>
    </location>
</feature>
<feature type="binding site" evidence="8">
    <location>
        <begin position="79"/>
        <end position="81"/>
    </location>
    <ligand>
        <name>FMN</name>
        <dbReference type="ChEBI" id="CHEBI:58210"/>
    </ligand>
</feature>
<dbReference type="Proteomes" id="UP000504631">
    <property type="component" value="Unplaced"/>
</dbReference>
<dbReference type="GeneID" id="117237194"/>
<dbReference type="PANTHER" id="PTHR10578:SF149">
    <property type="entry name" value="2-HYDROXYACID OXIDASE 2"/>
    <property type="match status" value="1"/>
</dbReference>
<feature type="binding site" evidence="8">
    <location>
        <position position="256"/>
    </location>
    <ligand>
        <name>FMN</name>
        <dbReference type="ChEBI" id="CHEBI:58210"/>
    </ligand>
</feature>
<reference evidence="11" key="1">
    <citation type="submission" date="2025-08" db="UniProtKB">
        <authorList>
            <consortium name="RefSeq"/>
        </authorList>
    </citation>
    <scope>IDENTIFICATION</scope>
    <source>
        <tissue evidence="11">Muscle</tissue>
    </source>
</reference>
<evidence type="ECO:0000256" key="1">
    <source>
        <dbReference type="ARBA" id="ARBA00001917"/>
    </source>
</evidence>